<dbReference type="EMBL" id="JARRAG010000001">
    <property type="protein sequence ID" value="MDG3002754.1"/>
    <property type="molecule type" value="Genomic_DNA"/>
</dbReference>
<gene>
    <name evidence="2" type="ORF">PZE19_03045</name>
</gene>
<evidence type="ECO:0008006" key="4">
    <source>
        <dbReference type="Google" id="ProtNLM"/>
    </source>
</evidence>
<evidence type="ECO:0000256" key="1">
    <source>
        <dbReference type="SAM" id="MobiDB-lite"/>
    </source>
</evidence>
<dbReference type="Proteomes" id="UP001216907">
    <property type="component" value="Unassembled WGS sequence"/>
</dbReference>
<organism evidence="2 3">
    <name type="scientific">Paludisphaera mucosa</name>
    <dbReference type="NCBI Taxonomy" id="3030827"/>
    <lineage>
        <taxon>Bacteria</taxon>
        <taxon>Pseudomonadati</taxon>
        <taxon>Planctomycetota</taxon>
        <taxon>Planctomycetia</taxon>
        <taxon>Isosphaerales</taxon>
        <taxon>Isosphaeraceae</taxon>
        <taxon>Paludisphaera</taxon>
    </lineage>
</organism>
<evidence type="ECO:0000313" key="2">
    <source>
        <dbReference type="EMBL" id="MDG3002754.1"/>
    </source>
</evidence>
<evidence type="ECO:0000313" key="3">
    <source>
        <dbReference type="Proteomes" id="UP001216907"/>
    </source>
</evidence>
<keyword evidence="3" id="KW-1185">Reference proteome</keyword>
<sequence>MKDPKTPEPSPAATAVAEPGFPDLDARLDGGGPAEAIDRLVADLERDGNYRLLLDALLLKARHELGLPLIQVGRYADLPEADRLRFEERYVEALRHVGSRFLAAGEIPTAWAYFQAIGEPGPVAEALAALPTPDDPDRIGPLIDVAFHQGANPTRGFEWILRSYGPCPAITALEQSGPADPAVRTACVERLIRHLHESLVDNIRADVTRRGQPQAAAGAGIAELIAGRDWLFSDDAYHTDVSHLTTVVRWSATAADPEALRLALDLTEYGRRLSPRLQYDSAPPFERTFEDHNVYLKALTGRDVDAAVAHFRAKLDERDPSEDGDVQSTIPAQVLVNLLMRVGRQDEAVEVATEHLLDVPDGLLACPSIAELCQRSGRLDRLAAAAVRMKNPVHYLAARIQAGEAEPS</sequence>
<name>A0ABT6F5C1_9BACT</name>
<dbReference type="RefSeq" id="WP_277859118.1">
    <property type="nucleotide sequence ID" value="NZ_JARRAG010000001.1"/>
</dbReference>
<proteinExistence type="predicted"/>
<comment type="caution">
    <text evidence="2">The sequence shown here is derived from an EMBL/GenBank/DDBJ whole genome shotgun (WGS) entry which is preliminary data.</text>
</comment>
<reference evidence="2 3" key="1">
    <citation type="submission" date="2023-03" db="EMBL/GenBank/DDBJ databases">
        <title>Paludisphaera mucosa sp. nov. a novel planctomycete from northern fen.</title>
        <authorList>
            <person name="Ivanova A."/>
        </authorList>
    </citation>
    <scope>NUCLEOTIDE SEQUENCE [LARGE SCALE GENOMIC DNA]</scope>
    <source>
        <strain evidence="2 3">Pla2</strain>
    </source>
</reference>
<accession>A0ABT6F5C1</accession>
<protein>
    <recommendedName>
        <fullName evidence="4">Tetratricopeptide repeat protein</fullName>
    </recommendedName>
</protein>
<feature type="region of interest" description="Disordered" evidence="1">
    <location>
        <begin position="1"/>
        <end position="28"/>
    </location>
</feature>